<feature type="transmembrane region" description="Helical" evidence="1">
    <location>
        <begin position="150"/>
        <end position="172"/>
    </location>
</feature>
<dbReference type="AlphaFoldDB" id="A0A372IQM5"/>
<evidence type="ECO:0000313" key="2">
    <source>
        <dbReference type="EMBL" id="RFU17184.1"/>
    </source>
</evidence>
<protein>
    <recommendedName>
        <fullName evidence="4">Adenylate cyclase</fullName>
    </recommendedName>
</protein>
<evidence type="ECO:0008006" key="4">
    <source>
        <dbReference type="Google" id="ProtNLM"/>
    </source>
</evidence>
<dbReference type="EMBL" id="QVQT01000003">
    <property type="protein sequence ID" value="RFU17184.1"/>
    <property type="molecule type" value="Genomic_DNA"/>
</dbReference>
<accession>A0A372IQM5</accession>
<reference evidence="2 3" key="1">
    <citation type="submission" date="2018-08" db="EMBL/GenBank/DDBJ databases">
        <title>Acidipila sp. 4G-K13, an acidobacterium isolated from forest soil.</title>
        <authorList>
            <person name="Gao Z.-H."/>
            <person name="Qiu L.-H."/>
        </authorList>
    </citation>
    <scope>NUCLEOTIDE SEQUENCE [LARGE SCALE GENOMIC DNA]</scope>
    <source>
        <strain evidence="2 3">4G-K13</strain>
    </source>
</reference>
<keyword evidence="1" id="KW-1133">Transmembrane helix</keyword>
<gene>
    <name evidence="2" type="ORF">D0Y96_10895</name>
</gene>
<keyword evidence="1" id="KW-0472">Membrane</keyword>
<keyword evidence="3" id="KW-1185">Reference proteome</keyword>
<evidence type="ECO:0000256" key="1">
    <source>
        <dbReference type="SAM" id="Phobius"/>
    </source>
</evidence>
<keyword evidence="1" id="KW-0812">Transmembrane</keyword>
<organism evidence="2 3">
    <name type="scientific">Paracidobacterium acidisoli</name>
    <dbReference type="NCBI Taxonomy" id="2303751"/>
    <lineage>
        <taxon>Bacteria</taxon>
        <taxon>Pseudomonadati</taxon>
        <taxon>Acidobacteriota</taxon>
        <taxon>Terriglobia</taxon>
        <taxon>Terriglobales</taxon>
        <taxon>Acidobacteriaceae</taxon>
        <taxon>Paracidobacterium</taxon>
    </lineage>
</organism>
<comment type="caution">
    <text evidence="2">The sequence shown here is derived from an EMBL/GenBank/DDBJ whole genome shotgun (WGS) entry which is preliminary data.</text>
</comment>
<evidence type="ECO:0000313" key="3">
    <source>
        <dbReference type="Proteomes" id="UP000264702"/>
    </source>
</evidence>
<dbReference type="Proteomes" id="UP000264702">
    <property type="component" value="Unassembled WGS sequence"/>
</dbReference>
<sequence>MERTDSVTAATEQQRTKIKAEMGRILESSAFRSSPRCRQFLQFVVENALEGRHESLKERIIGVEVFGRKPSYLTEADSVVRVRATEVRKRLSQYYAVEPHTGECRIEIPSGSYVPQFRMVDTTAPAEPADPAQALADQPPQPLLHPPPRVAGWLAAVVLLTGVVTILLFAAFRSPEKRPVEAAADHDEKQLERFWGPAIADSKSVLICIGSPMTYTYTHAWHKEDAKQSGIDPGVALAWKIEPQKGQTPGGAIVTVKNQYVGAGDANLAVLLSALFSRFGKATEFRLSDETSYGEISDAPTVLIGGFSNRWTISSTNKLPFVFAEHNSIREIDEQEGQHRRWALPQLHSDGKTNEDFAIVSRLPDSETGKFLIIAAGISGFGSRAAGYFLTRPELLAKALDQAPADWPKKNMQFVLKTKIVDDAPTAPEIIAWKVW</sequence>
<name>A0A372IQM5_9BACT</name>
<proteinExistence type="predicted"/>